<dbReference type="InterPro" id="IPR002575">
    <property type="entry name" value="Aminoglycoside_PTrfase"/>
</dbReference>
<evidence type="ECO:0000313" key="3">
    <source>
        <dbReference type="Proteomes" id="UP001501461"/>
    </source>
</evidence>
<dbReference type="RefSeq" id="WP_343955413.1">
    <property type="nucleotide sequence ID" value="NZ_BAAAMN010000003.1"/>
</dbReference>
<feature type="domain" description="Aminoglycoside phosphotransferase" evidence="1">
    <location>
        <begin position="53"/>
        <end position="199"/>
    </location>
</feature>
<sequence>MYAVRATHLADQLLDTMPADMATKIQAYDWHQAKVVERGKDHVLLIADDLAVARLPRRQDPELERKMRLLAELDLPWRVPSPLSALGDGVLQSFIPGTAHPHRVGDAATLANIIEVFDNYDTSGLSLGEPFAQRGRLTQQQLAALDRVVDDGMAWAIAEHVHAWTDEGVGKGLVHGDLAGHNMHWVDGQLVGILDWDYAARWDTALNATYLNLWHGVELEAITDVPHRARVWSGALGLYALADALSWDVSPGGWRRLNAKVQPRILAAYQALAHAED</sequence>
<comment type="caution">
    <text evidence="2">The sequence shown here is derived from an EMBL/GenBank/DDBJ whole genome shotgun (WGS) entry which is preliminary data.</text>
</comment>
<dbReference type="Gene3D" id="3.90.1200.10">
    <property type="match status" value="1"/>
</dbReference>
<dbReference type="Proteomes" id="UP001501461">
    <property type="component" value="Unassembled WGS sequence"/>
</dbReference>
<keyword evidence="3" id="KW-1185">Reference proteome</keyword>
<dbReference type="EMBL" id="BAAAMN010000003">
    <property type="protein sequence ID" value="GAA2024421.1"/>
    <property type="molecule type" value="Genomic_DNA"/>
</dbReference>
<evidence type="ECO:0000313" key="2">
    <source>
        <dbReference type="EMBL" id="GAA2024421.1"/>
    </source>
</evidence>
<reference evidence="3" key="1">
    <citation type="journal article" date="2019" name="Int. J. Syst. Evol. Microbiol.">
        <title>The Global Catalogue of Microorganisms (GCM) 10K type strain sequencing project: providing services to taxonomists for standard genome sequencing and annotation.</title>
        <authorList>
            <consortium name="The Broad Institute Genomics Platform"/>
            <consortium name="The Broad Institute Genome Sequencing Center for Infectious Disease"/>
            <person name="Wu L."/>
            <person name="Ma J."/>
        </authorList>
    </citation>
    <scope>NUCLEOTIDE SEQUENCE [LARGE SCALE GENOMIC DNA]</scope>
    <source>
        <strain evidence="3">JCM 13595</strain>
    </source>
</reference>
<dbReference type="InterPro" id="IPR011009">
    <property type="entry name" value="Kinase-like_dom_sf"/>
</dbReference>
<accession>A0ABP5FE23</accession>
<name>A0ABP5FE23_9MICC</name>
<protein>
    <recommendedName>
        <fullName evidence="1">Aminoglycoside phosphotransferase domain-containing protein</fullName>
    </recommendedName>
</protein>
<organism evidence="2 3">
    <name type="scientific">Yaniella flava</name>
    <dbReference type="NCBI Taxonomy" id="287930"/>
    <lineage>
        <taxon>Bacteria</taxon>
        <taxon>Bacillati</taxon>
        <taxon>Actinomycetota</taxon>
        <taxon>Actinomycetes</taxon>
        <taxon>Micrococcales</taxon>
        <taxon>Micrococcaceae</taxon>
        <taxon>Yaniella</taxon>
    </lineage>
</organism>
<gene>
    <name evidence="2" type="ORF">GCM10009720_00160</name>
</gene>
<evidence type="ECO:0000259" key="1">
    <source>
        <dbReference type="Pfam" id="PF01636"/>
    </source>
</evidence>
<dbReference type="SUPFAM" id="SSF56112">
    <property type="entry name" value="Protein kinase-like (PK-like)"/>
    <property type="match status" value="1"/>
</dbReference>
<proteinExistence type="predicted"/>
<dbReference type="Pfam" id="PF01636">
    <property type="entry name" value="APH"/>
    <property type="match status" value="1"/>
</dbReference>